<dbReference type="GO" id="GO:0005737">
    <property type="term" value="C:cytoplasm"/>
    <property type="evidence" value="ECO:0007669"/>
    <property type="project" value="UniProtKB-SubCell"/>
</dbReference>
<dbReference type="InterPro" id="IPR000073">
    <property type="entry name" value="AB_hydrolase_1"/>
</dbReference>
<dbReference type="PANTHER" id="PTHR43722">
    <property type="entry name" value="PROLINE IMINOPEPTIDASE"/>
    <property type="match status" value="1"/>
</dbReference>
<dbReference type="InterPro" id="IPR002410">
    <property type="entry name" value="Peptidase_S33"/>
</dbReference>
<sequence length="395" mass="44114">MHEHVPSIDCGHLKVSEIHTLYYEIFGNPLGKAAVFLHGGPGAGCVPRHARFFDPTHYKVVLFDQRGCGKSTPCGCLEENTTWDLVDDLEKLRKHLRVNKWLVMGGSWGVTLALAYGQAHPGAVSGLILRGVCMLRQEEIDWFYKQGANSLFPFAWDELLSILEPVERTNVIPAFYKRLTSDNAESCSQAAKAWLKWEMGLSFFQVSHTSKYWDGKEYAMRSLQQEHSSKPVDLALEETKTDSTHGVKSGTAHDMAVLKMTPLVAQARLECHYFLNAGFLKESQLLKGVSNIRHIPCVIVHGRYDFVCPVKNAFDLHQAWPEAKLCIVMDAGHSMYEKGITQELLSATEELSEPRLACTMIDVSEGGSFTLEQAGSFLLLQALRAAVQWSLWGGL</sequence>
<protein>
    <recommendedName>
        <fullName evidence="7">Proline iminopeptidase</fullName>
        <ecNumber evidence="7">3.4.11.5</ecNumber>
    </recommendedName>
</protein>
<keyword evidence="6 7" id="KW-0378">Hydrolase</keyword>
<comment type="subcellular location">
    <subcellularLocation>
        <location evidence="2">Cytoplasm</location>
    </subcellularLocation>
</comment>
<dbReference type="EC" id="3.4.11.5" evidence="7"/>
<dbReference type="NCBIfam" id="TIGR01249">
    <property type="entry name" value="pro_imino_pep_1"/>
    <property type="match status" value="1"/>
</dbReference>
<reference evidence="9" key="1">
    <citation type="submission" date="2021-01" db="EMBL/GenBank/DDBJ databases">
        <title>Adiantum capillus-veneris genome.</title>
        <authorList>
            <person name="Fang Y."/>
            <person name="Liao Q."/>
        </authorList>
    </citation>
    <scope>NUCLEOTIDE SEQUENCE</scope>
    <source>
        <strain evidence="9">H3</strain>
        <tissue evidence="9">Leaf</tissue>
    </source>
</reference>
<keyword evidence="4 7" id="KW-0031">Aminopeptidase</keyword>
<name>A0A9D4ZCN5_ADICA</name>
<evidence type="ECO:0000256" key="3">
    <source>
        <dbReference type="ARBA" id="ARBA00010088"/>
    </source>
</evidence>
<comment type="catalytic activity">
    <reaction evidence="1 7">
        <text>Release of N-terminal proline from a peptide.</text>
        <dbReference type="EC" id="3.4.11.5"/>
    </reaction>
</comment>
<comment type="similarity">
    <text evidence="3 7">Belongs to the peptidase S33 family.</text>
</comment>
<feature type="domain" description="AB hydrolase-1" evidence="8">
    <location>
        <begin position="35"/>
        <end position="338"/>
    </location>
</feature>
<dbReference type="Pfam" id="PF00561">
    <property type="entry name" value="Abhydrolase_1"/>
    <property type="match status" value="1"/>
</dbReference>
<dbReference type="Gene3D" id="3.40.50.1820">
    <property type="entry name" value="alpha/beta hydrolase"/>
    <property type="match status" value="1"/>
</dbReference>
<dbReference type="PANTHER" id="PTHR43722:SF2">
    <property type="entry name" value="PROLINE IMINOPEPTIDASE"/>
    <property type="match status" value="1"/>
</dbReference>
<evidence type="ECO:0000256" key="1">
    <source>
        <dbReference type="ARBA" id="ARBA00001585"/>
    </source>
</evidence>
<dbReference type="OrthoDB" id="10249433at2759"/>
<dbReference type="GO" id="GO:0004177">
    <property type="term" value="F:aminopeptidase activity"/>
    <property type="evidence" value="ECO:0007669"/>
    <property type="project" value="UniProtKB-KW"/>
</dbReference>
<evidence type="ECO:0000256" key="4">
    <source>
        <dbReference type="ARBA" id="ARBA00022438"/>
    </source>
</evidence>
<accession>A0A9D4ZCN5</accession>
<evidence type="ECO:0000313" key="9">
    <source>
        <dbReference type="EMBL" id="KAI5070628.1"/>
    </source>
</evidence>
<evidence type="ECO:0000256" key="6">
    <source>
        <dbReference type="ARBA" id="ARBA00022801"/>
    </source>
</evidence>
<dbReference type="SUPFAM" id="SSF53474">
    <property type="entry name" value="alpha/beta-Hydrolases"/>
    <property type="match status" value="1"/>
</dbReference>
<gene>
    <name evidence="9" type="ORF">GOP47_0014971</name>
</gene>
<evidence type="ECO:0000313" key="10">
    <source>
        <dbReference type="Proteomes" id="UP000886520"/>
    </source>
</evidence>
<dbReference type="EMBL" id="JABFUD020000014">
    <property type="protein sequence ID" value="KAI5070628.1"/>
    <property type="molecule type" value="Genomic_DNA"/>
</dbReference>
<proteinExistence type="inferred from homology"/>
<dbReference type="AlphaFoldDB" id="A0A9D4ZCN5"/>
<comment type="caution">
    <text evidence="9">The sequence shown here is derived from an EMBL/GenBank/DDBJ whole genome shotgun (WGS) entry which is preliminary data.</text>
</comment>
<dbReference type="InterPro" id="IPR029058">
    <property type="entry name" value="AB_hydrolase_fold"/>
</dbReference>
<dbReference type="InterPro" id="IPR005944">
    <property type="entry name" value="Pro_iminopeptidase"/>
</dbReference>
<dbReference type="GO" id="GO:0006508">
    <property type="term" value="P:proteolysis"/>
    <property type="evidence" value="ECO:0007669"/>
    <property type="project" value="UniProtKB-KW"/>
</dbReference>
<evidence type="ECO:0000256" key="2">
    <source>
        <dbReference type="ARBA" id="ARBA00004496"/>
    </source>
</evidence>
<keyword evidence="5 7" id="KW-0645">Protease</keyword>
<evidence type="ECO:0000256" key="5">
    <source>
        <dbReference type="ARBA" id="ARBA00022670"/>
    </source>
</evidence>
<dbReference type="Proteomes" id="UP000886520">
    <property type="component" value="Chromosome 14"/>
</dbReference>
<keyword evidence="10" id="KW-1185">Reference proteome</keyword>
<organism evidence="9 10">
    <name type="scientific">Adiantum capillus-veneris</name>
    <name type="common">Maidenhair fern</name>
    <dbReference type="NCBI Taxonomy" id="13818"/>
    <lineage>
        <taxon>Eukaryota</taxon>
        <taxon>Viridiplantae</taxon>
        <taxon>Streptophyta</taxon>
        <taxon>Embryophyta</taxon>
        <taxon>Tracheophyta</taxon>
        <taxon>Polypodiopsida</taxon>
        <taxon>Polypodiidae</taxon>
        <taxon>Polypodiales</taxon>
        <taxon>Pteridineae</taxon>
        <taxon>Pteridaceae</taxon>
        <taxon>Vittarioideae</taxon>
        <taxon>Adiantum</taxon>
    </lineage>
</organism>
<evidence type="ECO:0000256" key="7">
    <source>
        <dbReference type="RuleBase" id="RU003421"/>
    </source>
</evidence>
<dbReference type="PRINTS" id="PR00793">
    <property type="entry name" value="PROAMNOPTASE"/>
</dbReference>
<evidence type="ECO:0000259" key="8">
    <source>
        <dbReference type="Pfam" id="PF00561"/>
    </source>
</evidence>